<name>A0A2R4MGH8_9HYPH</name>
<dbReference type="PANTHER" id="PTHR30543">
    <property type="entry name" value="CHROMATE REDUCTASE"/>
    <property type="match status" value="1"/>
</dbReference>
<gene>
    <name evidence="2" type="ORF">MXMO3_02477</name>
</gene>
<feature type="domain" description="NADPH-dependent FMN reductase-like" evidence="1">
    <location>
        <begin position="6"/>
        <end position="154"/>
    </location>
</feature>
<evidence type="ECO:0000259" key="1">
    <source>
        <dbReference type="Pfam" id="PF03358"/>
    </source>
</evidence>
<dbReference type="InterPro" id="IPR050712">
    <property type="entry name" value="NAD(P)H-dep_reductase"/>
</dbReference>
<proteinExistence type="predicted"/>
<dbReference type="KEGG" id="mmyr:MXMO3_02477"/>
<dbReference type="InterPro" id="IPR029039">
    <property type="entry name" value="Flavoprotein-like_sf"/>
</dbReference>
<dbReference type="RefSeq" id="WP_117396063.1">
    <property type="nucleotide sequence ID" value="NZ_CP021330.1"/>
</dbReference>
<evidence type="ECO:0000313" key="2">
    <source>
        <dbReference type="EMBL" id="AVX04989.1"/>
    </source>
</evidence>
<dbReference type="Proteomes" id="UP000258927">
    <property type="component" value="Chromosome"/>
</dbReference>
<keyword evidence="3" id="KW-1185">Reference proteome</keyword>
<organism evidence="2 3">
    <name type="scientific">Maritalea myrionectae</name>
    <dbReference type="NCBI Taxonomy" id="454601"/>
    <lineage>
        <taxon>Bacteria</taxon>
        <taxon>Pseudomonadati</taxon>
        <taxon>Pseudomonadota</taxon>
        <taxon>Alphaproteobacteria</taxon>
        <taxon>Hyphomicrobiales</taxon>
        <taxon>Devosiaceae</taxon>
        <taxon>Maritalea</taxon>
    </lineage>
</organism>
<accession>A0A2R4MGH8</accession>
<dbReference type="PANTHER" id="PTHR30543:SF21">
    <property type="entry name" value="NAD(P)H-DEPENDENT FMN REDUCTASE LOT6"/>
    <property type="match status" value="1"/>
</dbReference>
<dbReference type="Gene3D" id="3.40.50.360">
    <property type="match status" value="1"/>
</dbReference>
<protein>
    <submittedName>
        <fullName evidence="2">NAD(P)H-dependent FMN reductase</fullName>
    </submittedName>
</protein>
<dbReference type="InterPro" id="IPR005025">
    <property type="entry name" value="FMN_Rdtase-like_dom"/>
</dbReference>
<dbReference type="GO" id="GO:0005829">
    <property type="term" value="C:cytosol"/>
    <property type="evidence" value="ECO:0007669"/>
    <property type="project" value="TreeGrafter"/>
</dbReference>
<dbReference type="GO" id="GO:0016491">
    <property type="term" value="F:oxidoreductase activity"/>
    <property type="evidence" value="ECO:0007669"/>
    <property type="project" value="InterPro"/>
</dbReference>
<dbReference type="Pfam" id="PF03358">
    <property type="entry name" value="FMN_red"/>
    <property type="match status" value="1"/>
</dbReference>
<dbReference type="GO" id="GO:0010181">
    <property type="term" value="F:FMN binding"/>
    <property type="evidence" value="ECO:0007669"/>
    <property type="project" value="TreeGrafter"/>
</dbReference>
<dbReference type="EMBL" id="CP021330">
    <property type="protein sequence ID" value="AVX04989.1"/>
    <property type="molecule type" value="Genomic_DNA"/>
</dbReference>
<dbReference type="AlphaFoldDB" id="A0A2R4MGH8"/>
<reference evidence="2 3" key="1">
    <citation type="submission" date="2017-05" db="EMBL/GenBank/DDBJ databases">
        <title>Genome Analysis of Maritalea myrionectae HL2708#5.</title>
        <authorList>
            <consortium name="Cotde Inc.-PKNU"/>
            <person name="Jang D."/>
            <person name="Oh H.-M."/>
        </authorList>
    </citation>
    <scope>NUCLEOTIDE SEQUENCE [LARGE SCALE GENOMIC DNA]</scope>
    <source>
        <strain evidence="2 3">HL2708#5</strain>
    </source>
</reference>
<sequence length="198" mass="21912">MHKNLPKIGIIVGSTRPGRNAFAVAQWVADIAAERDDAIFELIDIADYNLPLLDEQLSALASARMELDYANAHTKTWSEAISRLDGYVMITPEYNFGMPAALKNALDFLHPEWNDKAAGFVSYGSNGGVRSTAQLRVILSELKIASVVPEVNLSLYTNFENYPVFKPAEVHIQQVNGMLKQLVAWSSALMQVRGTHHV</sequence>
<evidence type="ECO:0000313" key="3">
    <source>
        <dbReference type="Proteomes" id="UP000258927"/>
    </source>
</evidence>
<dbReference type="SUPFAM" id="SSF52218">
    <property type="entry name" value="Flavoproteins"/>
    <property type="match status" value="1"/>
</dbReference>